<evidence type="ECO:0000256" key="1">
    <source>
        <dbReference type="SAM" id="MobiDB-lite"/>
    </source>
</evidence>
<accession>A0AA97PFQ9</accession>
<reference evidence="2" key="1">
    <citation type="journal article" date="2012" name="PLoS Genet.">
        <title>Comparative analysis of the genomes of two field isolates of the rice blast fungus Magnaporthe oryzae.</title>
        <authorList>
            <person name="Xue M."/>
            <person name="Yang J."/>
            <person name="Li Z."/>
            <person name="Hu S."/>
            <person name="Yao N."/>
            <person name="Dean R.A."/>
            <person name="Zhao W."/>
            <person name="Shen M."/>
            <person name="Zhang H."/>
            <person name="Li C."/>
            <person name="Liu L."/>
            <person name="Cao L."/>
            <person name="Xu X."/>
            <person name="Xing Y."/>
            <person name="Hsiang T."/>
            <person name="Zhang Z."/>
            <person name="Xu J.R."/>
            <person name="Peng Y.L."/>
        </authorList>
    </citation>
    <scope>NUCLEOTIDE SEQUENCE</scope>
    <source>
        <strain evidence="2">Y34</strain>
    </source>
</reference>
<dbReference type="AlphaFoldDB" id="A0AA97PFQ9"/>
<sequence>MTNPRWPQPFTCDMAAAPQNTSEDESGLVYYMELLNANSRLFDSYKSVLQENIMLRKQSAQCRSTPESDADSKQDSTPQLRESTSRHQPSEERVEQLRKKDVETALRPRLEICCPHYSLSNSGLEYPILAICHSQFWLRVQHQRIKYLVIVVHYTISPTLWMKLQVQAAALVHTRKMLLVMHAAFTLDIQPQVVALTTQTINQEGLLISQFLLALLQIRDALKPGFVSTFPKIDAAKRSPRGGLTYRVTSPNRDSRLSSIQISQDHTPNVALQRQPGLGWCAKTEVKRGVPPSRLAPLHPWGDYCQMDPPSLLLNLGVCMHMQAPDCSARVPWPSVDGQAGSGNAGYGCRNPLASSPQHLLHNCVEMARPTDPEKRDRQQKELVRKRGGSLIRKAEQLGRLGNIFVYIVFHDPQYGYDGIVNIPEGFEEPNIKKMENGRQQNNELQASSNGIAEIDAPHEVDADFKTLFGQIEVCNDSKVADLQLVKTQASTVLKETTDRLTLANENVQKLRTTARTEARSKHQLIVNLWNRLNETQQADNKRVSRKRKYDDFLRG</sequence>
<name>A0AA97PFQ9_PYRO3</name>
<organism evidence="2">
    <name type="scientific">Pyricularia oryzae (strain Y34)</name>
    <name type="common">Rice blast fungus</name>
    <name type="synonym">Magnaporthe oryzae</name>
    <dbReference type="NCBI Taxonomy" id="1143189"/>
    <lineage>
        <taxon>Eukaryota</taxon>
        <taxon>Fungi</taxon>
        <taxon>Dikarya</taxon>
        <taxon>Ascomycota</taxon>
        <taxon>Pezizomycotina</taxon>
        <taxon>Sordariomycetes</taxon>
        <taxon>Sordariomycetidae</taxon>
        <taxon>Magnaporthales</taxon>
        <taxon>Pyriculariaceae</taxon>
        <taxon>Pyricularia</taxon>
    </lineage>
</organism>
<dbReference type="Proteomes" id="UP000011086">
    <property type="component" value="Unassembled WGS sequence"/>
</dbReference>
<evidence type="ECO:0000313" key="2">
    <source>
        <dbReference type="EMBL" id="ELQ32929.1"/>
    </source>
</evidence>
<dbReference type="EMBL" id="JH792915">
    <property type="protein sequence ID" value="ELQ32929.1"/>
    <property type="molecule type" value="Genomic_DNA"/>
</dbReference>
<feature type="region of interest" description="Disordered" evidence="1">
    <location>
        <begin position="59"/>
        <end position="97"/>
    </location>
</feature>
<feature type="compositionally biased region" description="Basic and acidic residues" evidence="1">
    <location>
        <begin position="83"/>
        <end position="97"/>
    </location>
</feature>
<gene>
    <name evidence="2" type="ORF">OOU_Y34scaffold01011g1</name>
</gene>
<proteinExistence type="predicted"/>
<protein>
    <submittedName>
        <fullName evidence="2">Uncharacterized protein</fullName>
    </submittedName>
</protein>